<dbReference type="GO" id="GO:0000287">
    <property type="term" value="F:magnesium ion binding"/>
    <property type="evidence" value="ECO:0007669"/>
    <property type="project" value="UniProtKB-UniRule"/>
</dbReference>
<dbReference type="Pfam" id="PF00752">
    <property type="entry name" value="XPG_N"/>
    <property type="match status" value="1"/>
</dbReference>
<dbReference type="InterPro" id="IPR006085">
    <property type="entry name" value="XPG_DNA_repair_N"/>
</dbReference>
<dbReference type="InterPro" id="IPR027409">
    <property type="entry name" value="GroEL-like_apical_dom_sf"/>
</dbReference>
<dbReference type="SMART" id="SM00279">
    <property type="entry name" value="HhH2"/>
    <property type="match status" value="1"/>
</dbReference>
<evidence type="ECO:0000256" key="13">
    <source>
        <dbReference type="ARBA" id="ARBA00023128"/>
    </source>
</evidence>
<evidence type="ECO:0000256" key="17">
    <source>
        <dbReference type="ARBA" id="ARBA00029382"/>
    </source>
</evidence>
<dbReference type="InterPro" id="IPR027413">
    <property type="entry name" value="GROEL-like_equatorial_sf"/>
</dbReference>
<comment type="function">
    <text evidence="17 20">Structure-specific nuclease with 5'-flap endonuclease and 5'-3' exonuclease activities involved in DNA replication and repair. During DNA replication, cleaves the 5'-overhanging flap structure that is generated by displacement synthesis when DNA polymerase encounters the 5'-end of a downstream Okazaki fragment. It enters the flap from the 5'-end and then tracks to cleave the flap base, leaving a nick for ligation. Also involved in the long patch base excision repair (LP-BER) pathway, by cleaving within the apurinic/apyrimidinic (AP) site-terminated flap. Acts as a genome stabilization factor that prevents flaps from equilibrating into structures that lead to duplications and deletions. Also possesses 5'-3' exonuclease activity on nicked or gapped double-stranded DNA, and exhibits RNase H activity. Also involved in replication and repair of rDNA and in repairing mitochondrial DNA.</text>
</comment>
<dbReference type="FunFam" id="3.40.50.1010:FF:000016">
    <property type="entry name" value="Flap endonuclease 1"/>
    <property type="match status" value="1"/>
</dbReference>
<accession>A0A3L6ECR5</accession>
<keyword evidence="7 20" id="KW-0255">Endonuclease</keyword>
<evidence type="ECO:0000256" key="16">
    <source>
        <dbReference type="ARBA" id="ARBA00023242"/>
    </source>
</evidence>
<comment type="caution">
    <text evidence="25">The sequence shown here is derived from an EMBL/GenBank/DDBJ whole genome shotgun (WGS) entry which is preliminary data.</text>
</comment>
<dbReference type="GO" id="GO:0005654">
    <property type="term" value="C:nucleoplasm"/>
    <property type="evidence" value="ECO:0007669"/>
    <property type="project" value="UniProtKB-SubCell"/>
</dbReference>
<dbReference type="GO" id="GO:0003677">
    <property type="term" value="F:DNA binding"/>
    <property type="evidence" value="ECO:0007669"/>
    <property type="project" value="UniProtKB-UniRule"/>
</dbReference>
<dbReference type="PROSITE" id="PS00842">
    <property type="entry name" value="XPG_2"/>
    <property type="match status" value="1"/>
</dbReference>
<dbReference type="CDD" id="cd09907">
    <property type="entry name" value="H3TH_FEN1-Euk"/>
    <property type="match status" value="1"/>
</dbReference>
<dbReference type="Pfam" id="PF00118">
    <property type="entry name" value="Cpn60_TCP1"/>
    <property type="match status" value="1"/>
</dbReference>
<dbReference type="InterPro" id="IPR001844">
    <property type="entry name" value="Cpn60/GroEL"/>
</dbReference>
<dbReference type="PANTHER" id="PTHR45633">
    <property type="entry name" value="60 KDA HEAT SHOCK PROTEIN, MITOCHONDRIAL"/>
    <property type="match status" value="1"/>
</dbReference>
<evidence type="ECO:0000256" key="12">
    <source>
        <dbReference type="ARBA" id="ARBA00022842"/>
    </source>
</evidence>
<dbReference type="FunFam" id="3.50.7.10:FF:000001">
    <property type="entry name" value="60 kDa chaperonin"/>
    <property type="match status" value="1"/>
</dbReference>
<dbReference type="Gene3D" id="3.50.7.10">
    <property type="entry name" value="GroEL"/>
    <property type="match status" value="1"/>
</dbReference>
<dbReference type="Gene3D" id="1.10.560.10">
    <property type="entry name" value="GroEL-like equatorial domain"/>
    <property type="match status" value="1"/>
</dbReference>
<evidence type="ECO:0000256" key="19">
    <source>
        <dbReference type="ARBA" id="ARBA00063178"/>
    </source>
</evidence>
<dbReference type="InterPro" id="IPR018370">
    <property type="entry name" value="Chaperonin_Cpn60_CS"/>
</dbReference>
<feature type="compositionally biased region" description="Basic residues" evidence="22">
    <location>
        <begin position="1050"/>
        <end position="1061"/>
    </location>
</feature>
<evidence type="ECO:0000256" key="4">
    <source>
        <dbReference type="ARBA" id="ARBA00022722"/>
    </source>
</evidence>
<proteinExistence type="inferred from homology"/>
<evidence type="ECO:0000256" key="5">
    <source>
        <dbReference type="ARBA" id="ARBA00022723"/>
    </source>
</evidence>
<keyword evidence="9 20" id="KW-0378">Hydrolase</keyword>
<dbReference type="ExpressionAtlas" id="A0A3L6ECR5">
    <property type="expression patterns" value="baseline and differential"/>
</dbReference>
<dbReference type="SMART" id="SM00484">
    <property type="entry name" value="XPGI"/>
    <property type="match status" value="1"/>
</dbReference>
<protein>
    <recommendedName>
        <fullName evidence="20">Flap endonuclease 1</fullName>
        <shortName evidence="20">FEN-1</shortName>
        <ecNumber evidence="20">3.1.-.-</ecNumber>
    </recommendedName>
    <alternativeName>
        <fullName evidence="20">Flap structure-specific endonuclease 1</fullName>
    </alternativeName>
</protein>
<dbReference type="EMBL" id="NCVQ01000007">
    <property type="protein sequence ID" value="PWZ18535.1"/>
    <property type="molecule type" value="Genomic_DNA"/>
</dbReference>
<evidence type="ECO:0000259" key="24">
    <source>
        <dbReference type="SMART" id="SM00485"/>
    </source>
</evidence>
<dbReference type="InterPro" id="IPR027410">
    <property type="entry name" value="TCP-1-like_intermed_sf"/>
</dbReference>
<evidence type="ECO:0000256" key="18">
    <source>
        <dbReference type="ARBA" id="ARBA00034726"/>
    </source>
</evidence>
<evidence type="ECO:0000256" key="2">
    <source>
        <dbReference type="ARBA" id="ARBA00022553"/>
    </source>
</evidence>
<keyword evidence="6" id="KW-0547">Nucleotide-binding</keyword>
<dbReference type="SUPFAM" id="SSF54849">
    <property type="entry name" value="GroEL-intermediate domain like"/>
    <property type="match status" value="1"/>
</dbReference>
<evidence type="ECO:0000256" key="6">
    <source>
        <dbReference type="ARBA" id="ARBA00022741"/>
    </source>
</evidence>
<dbReference type="GO" id="GO:0008409">
    <property type="term" value="F:5'-3' exonuclease activity"/>
    <property type="evidence" value="ECO:0007669"/>
    <property type="project" value="UniProtKB-UniRule"/>
</dbReference>
<evidence type="ECO:0000256" key="8">
    <source>
        <dbReference type="ARBA" id="ARBA00022763"/>
    </source>
</evidence>
<dbReference type="EC" id="3.1.-.-" evidence="20"/>
<dbReference type="FunFam" id="1.10.150.20:FF:000009">
    <property type="entry name" value="Flap endonuclease 1"/>
    <property type="match status" value="1"/>
</dbReference>
<dbReference type="Gene3D" id="3.30.260.10">
    <property type="entry name" value="TCP-1-like chaperonin intermediate domain"/>
    <property type="match status" value="1"/>
</dbReference>
<dbReference type="SUPFAM" id="SSF48592">
    <property type="entry name" value="GroEL equatorial domain-like"/>
    <property type="match status" value="1"/>
</dbReference>
<dbReference type="PROSITE" id="PS00296">
    <property type="entry name" value="CHAPERONINS_CPN60"/>
    <property type="match status" value="1"/>
</dbReference>
<feature type="compositionally biased region" description="Basic and acidic residues" evidence="22">
    <location>
        <begin position="1037"/>
        <end position="1046"/>
    </location>
</feature>
<dbReference type="SMART" id="SM00485">
    <property type="entry name" value="XPGN"/>
    <property type="match status" value="1"/>
</dbReference>
<dbReference type="NCBIfam" id="NF000592">
    <property type="entry name" value="PRK00013.1"/>
    <property type="match status" value="1"/>
</dbReference>
<keyword evidence="2 20" id="KW-0597">Phosphoprotein</keyword>
<dbReference type="CDD" id="cd09867">
    <property type="entry name" value="PIN_FEN1"/>
    <property type="match status" value="1"/>
</dbReference>
<gene>
    <name evidence="25" type="primary">At3g13860</name>
    <name evidence="25" type="ORF">Zm00014a_000032</name>
</gene>
<evidence type="ECO:0000256" key="1">
    <source>
        <dbReference type="ARBA" id="ARBA00006607"/>
    </source>
</evidence>
<dbReference type="GO" id="GO:0017108">
    <property type="term" value="F:5'-flap endonuclease activity"/>
    <property type="evidence" value="ECO:0007669"/>
    <property type="project" value="UniProtKB-UniRule"/>
</dbReference>
<dbReference type="InterPro" id="IPR029060">
    <property type="entry name" value="PIN-like_dom_sf"/>
</dbReference>
<dbReference type="NCBIfam" id="NF009489">
    <property type="entry name" value="PRK12851.1"/>
    <property type="match status" value="1"/>
</dbReference>
<keyword evidence="12 20" id="KW-0460">Magnesium</keyword>
<dbReference type="GO" id="GO:0005739">
    <property type="term" value="C:mitochondrion"/>
    <property type="evidence" value="ECO:0007669"/>
    <property type="project" value="UniProtKB-SubCell"/>
</dbReference>
<dbReference type="Gene3D" id="1.10.150.20">
    <property type="entry name" value="5' to 3' exonuclease, C-terminal subdomain"/>
    <property type="match status" value="1"/>
</dbReference>
<sequence>MYRAAAVISRSSSALRRQLARGVAGELPRLLARGYAATAKEVSFGVGARAAMLQGVNDLADAVKVTMGPKGRTVIIEGSHKGPKVTKDGVTVAKSVEFEDSAKNVGANLVKQVADATNKAAGDGTTCATVLTQAILTEGCKAVAAGVNVMDLRNGINKAINAITAHLKSKAWKINSPEEINQVATISANGEKEIGDLISKAMEKVGKDGVITIVDGKTLDNELEAVQGMKLSRGYISPYFVTDQKTQKCFYDCDTDMYAGRNEMENPLILIHDKKISNMDSLLPALEISIKNRKPLLIVAEDVEGDALSMLVLNKHRAGLKVCAVKAPGFGENRRHNLDDMAVMTGGEVISEERGLDLGKVQLQMLGTAKKVSVSLDDTIILDGGGDKQQIEERCQQLRDSIDTSTAVFDKEKAQERLSKLSGGVAVLKSSSVWACKVQIGGASEAEVGEKKDRVTDALNAARAAVEEGIVPGGGVALLYATKELDKISTANEDEKIGVQIIKNSLKAPLMTIAANAGIDGAIVIGKLIEQEDLSLGYDAAKGEYVDMIKAGIIDPVKVIRTALQDAASVSLLMATTEAAVSELPATKSRIASLRVAGGRGARASGEWKSQALRLADLVELLGDGGPEDAGVEGGDVGADEWRDGARRAVGLHHTPQHRLLAPVELPGLTKLLADNAPKAMKEQKFESYFGRKIAVDASMSIYQFLIVVGRTGMETLTNEAGEVTSYVFDGKPPDMKKQELAKRHDIFEYFFHPLIIPTLFDTHIISVLQSLRSLLECTIIFRYSKRDDATKDLTEAVEVGDKDAIEKLSKRTVKVTRQHNEDCKRLLRLMGVPVVEAPSEAEAECAALCINDKVFAVASEDMDSLTFGAPRFLRHLMDPSSKKIPVMEFDVAKVLEELELTMDQFIDLCILCGCDYCDSIKGIGGQTALKLIRQHGSIESILENLNKDRYQIPEDWPYQEARRLFKEPNVTLDIPELKWTAPDEEGLISFLVKDNGFNEDRVTKAIEKIKSAKNKSSQGRLESFFKPTATTSAPLKRKETSDKTSKATANKKTKAGGKKK</sequence>
<dbReference type="SUPFAM" id="SSF88723">
    <property type="entry name" value="PIN domain-like"/>
    <property type="match status" value="1"/>
</dbReference>
<name>A0A3L6ECR5_MAIZE</name>
<feature type="domain" description="XPG N-terminal" evidence="24">
    <location>
        <begin position="667"/>
        <end position="750"/>
    </location>
</feature>
<dbReference type="NCBIfam" id="NF009487">
    <property type="entry name" value="PRK12849.1"/>
    <property type="match status" value="1"/>
</dbReference>
<dbReference type="SUPFAM" id="SSF47807">
    <property type="entry name" value="5' to 3' exonuclease, C-terminal subdomain"/>
    <property type="match status" value="1"/>
</dbReference>
<evidence type="ECO:0000256" key="11">
    <source>
        <dbReference type="ARBA" id="ARBA00022840"/>
    </source>
</evidence>
<comment type="subcellular location">
    <subcellularLocation>
        <location evidence="20">Nucleus</location>
        <location evidence="20">Nucleolus</location>
    </subcellularLocation>
    <subcellularLocation>
        <location evidence="20">Nucleus</location>
        <location evidence="20">Nucleoplasm</location>
    </subcellularLocation>
    <subcellularLocation>
        <location evidence="20">Mitochondrion</location>
    </subcellularLocation>
    <text evidence="20">Resides mostly in the nucleoli and relocalizes to the nucleoplasm upon DNA damage.</text>
</comment>
<evidence type="ECO:0000259" key="23">
    <source>
        <dbReference type="SMART" id="SM00484"/>
    </source>
</evidence>
<dbReference type="GO" id="GO:0042026">
    <property type="term" value="P:protein refolding"/>
    <property type="evidence" value="ECO:0007669"/>
    <property type="project" value="InterPro"/>
</dbReference>
<dbReference type="NCBIfam" id="TIGR02348">
    <property type="entry name" value="GroEL"/>
    <property type="match status" value="1"/>
</dbReference>
<evidence type="ECO:0000256" key="22">
    <source>
        <dbReference type="SAM" id="MobiDB-lite"/>
    </source>
</evidence>
<feature type="region of interest" description="Disordered" evidence="22">
    <location>
        <begin position="1013"/>
        <end position="1061"/>
    </location>
</feature>
<comment type="subunit">
    <text evidence="19">Interacts with PCNA1 and PCNA2. Three molecules of FEN1 bind to one PCNA trimer with each molecule binding to one PCNA monomer. PCNA stimulates the nuclease activity without altering cleavage specificity.</text>
</comment>
<dbReference type="InterPro" id="IPR019974">
    <property type="entry name" value="XPG_CS"/>
</dbReference>
<feature type="domain" description="XPG-I" evidence="23">
    <location>
        <begin position="829"/>
        <end position="901"/>
    </location>
</feature>
<dbReference type="GO" id="GO:0006284">
    <property type="term" value="P:base-excision repair"/>
    <property type="evidence" value="ECO:0007669"/>
    <property type="project" value="UniProtKB-UniRule"/>
</dbReference>
<comment type="similarity">
    <text evidence="18 20">Belongs to the XPG/RAD2 endonuclease family. FEN1 subfamily.</text>
</comment>
<dbReference type="InterPro" id="IPR023426">
    <property type="entry name" value="Flap_endonuc"/>
</dbReference>
<dbReference type="GO" id="GO:0043137">
    <property type="term" value="P:DNA replication, removal of RNA primer"/>
    <property type="evidence" value="ECO:0007669"/>
    <property type="project" value="UniProtKB-UniRule"/>
</dbReference>
<keyword evidence="3 20" id="KW-0235">DNA replication</keyword>
<dbReference type="InterPro" id="IPR036279">
    <property type="entry name" value="5-3_exonuclease_C_sf"/>
</dbReference>
<dbReference type="GO" id="GO:0140662">
    <property type="term" value="F:ATP-dependent protein folding chaperone"/>
    <property type="evidence" value="ECO:0007669"/>
    <property type="project" value="InterPro"/>
</dbReference>
<keyword evidence="10 20" id="KW-0269">Exonuclease</keyword>
<dbReference type="InterPro" id="IPR006086">
    <property type="entry name" value="XPG-I_dom"/>
</dbReference>
<keyword evidence="15 20" id="KW-0234">DNA repair</keyword>
<reference evidence="25 26" key="1">
    <citation type="journal article" date="2018" name="Nat. Genet.">
        <title>Extensive intraspecific gene order and gene structural variations between Mo17 and other maize genomes.</title>
        <authorList>
            <person name="Sun S."/>
            <person name="Zhou Y."/>
            <person name="Chen J."/>
            <person name="Shi J."/>
            <person name="Zhao H."/>
            <person name="Zhao H."/>
            <person name="Song W."/>
            <person name="Zhang M."/>
            <person name="Cui Y."/>
            <person name="Dong X."/>
            <person name="Liu H."/>
            <person name="Ma X."/>
            <person name="Jiao Y."/>
            <person name="Wang B."/>
            <person name="Wei X."/>
            <person name="Stein J.C."/>
            <person name="Glaubitz J.C."/>
            <person name="Lu F."/>
            <person name="Yu G."/>
            <person name="Liang C."/>
            <person name="Fengler K."/>
            <person name="Li B."/>
            <person name="Rafalski A."/>
            <person name="Schnable P.S."/>
            <person name="Ware D.H."/>
            <person name="Buckler E.S."/>
            <person name="Lai J."/>
        </authorList>
    </citation>
    <scope>NUCLEOTIDE SEQUENCE [LARGE SCALE GENOMIC DNA]</scope>
    <source>
        <strain evidence="26">cv. Missouri 17</strain>
        <tissue evidence="25">Seedling</tissue>
    </source>
</reference>
<evidence type="ECO:0000256" key="7">
    <source>
        <dbReference type="ARBA" id="ARBA00022759"/>
    </source>
</evidence>
<evidence type="ECO:0000256" key="14">
    <source>
        <dbReference type="ARBA" id="ARBA00023186"/>
    </source>
</evidence>
<evidence type="ECO:0000256" key="15">
    <source>
        <dbReference type="ARBA" id="ARBA00023204"/>
    </source>
</evidence>
<keyword evidence="5 20" id="KW-0479">Metal-binding</keyword>
<dbReference type="HAMAP" id="MF_00614">
    <property type="entry name" value="Fen"/>
    <property type="match status" value="1"/>
</dbReference>
<dbReference type="GO" id="GO:0005524">
    <property type="term" value="F:ATP binding"/>
    <property type="evidence" value="ECO:0007669"/>
    <property type="project" value="UniProtKB-KW"/>
</dbReference>
<evidence type="ECO:0000256" key="10">
    <source>
        <dbReference type="ARBA" id="ARBA00022839"/>
    </source>
</evidence>
<evidence type="ECO:0000256" key="20">
    <source>
        <dbReference type="HAMAP-Rule" id="MF_03140"/>
    </source>
</evidence>
<dbReference type="AlphaFoldDB" id="A0A3L6ECR5"/>
<dbReference type="Gene3D" id="3.40.50.1010">
    <property type="entry name" value="5'-nuclease"/>
    <property type="match status" value="1"/>
</dbReference>
<organism evidence="25 26">
    <name type="scientific">Zea mays</name>
    <name type="common">Maize</name>
    <dbReference type="NCBI Taxonomy" id="4577"/>
    <lineage>
        <taxon>Eukaryota</taxon>
        <taxon>Viridiplantae</taxon>
        <taxon>Streptophyta</taxon>
        <taxon>Embryophyta</taxon>
        <taxon>Tracheophyta</taxon>
        <taxon>Spermatophyta</taxon>
        <taxon>Magnoliopsida</taxon>
        <taxon>Liliopsida</taxon>
        <taxon>Poales</taxon>
        <taxon>Poaceae</taxon>
        <taxon>PACMAD clade</taxon>
        <taxon>Panicoideae</taxon>
        <taxon>Andropogonodae</taxon>
        <taxon>Andropogoneae</taxon>
        <taxon>Tripsacinae</taxon>
        <taxon>Zea</taxon>
    </lineage>
</organism>
<dbReference type="NCBIfam" id="NF009488">
    <property type="entry name" value="PRK12850.1"/>
    <property type="match status" value="1"/>
</dbReference>
<dbReference type="PRINTS" id="PR00298">
    <property type="entry name" value="CHAPERONIN60"/>
</dbReference>
<dbReference type="InterPro" id="IPR008918">
    <property type="entry name" value="HhH2"/>
</dbReference>
<dbReference type="Pfam" id="PF00867">
    <property type="entry name" value="XPG_I"/>
    <property type="match status" value="1"/>
</dbReference>
<keyword evidence="4 20" id="KW-0540">Nuclease</keyword>
<dbReference type="CDD" id="cd03344">
    <property type="entry name" value="GroEL"/>
    <property type="match status" value="1"/>
</dbReference>
<keyword evidence="13 20" id="KW-0496">Mitochondrion</keyword>
<dbReference type="InterPro" id="IPR002423">
    <property type="entry name" value="Cpn60/GroEL/TCP-1"/>
</dbReference>
<evidence type="ECO:0000256" key="9">
    <source>
        <dbReference type="ARBA" id="ARBA00022801"/>
    </source>
</evidence>
<dbReference type="GO" id="GO:0005730">
    <property type="term" value="C:nucleolus"/>
    <property type="evidence" value="ECO:0007669"/>
    <property type="project" value="UniProtKB-SubCell"/>
</dbReference>
<keyword evidence="14" id="KW-0143">Chaperone</keyword>
<comment type="similarity">
    <text evidence="1 21">Belongs to the chaperonin (HSP60) family.</text>
</comment>
<comment type="cofactor">
    <cofactor evidence="20">
        <name>Mg(2+)</name>
        <dbReference type="ChEBI" id="CHEBI:18420"/>
    </cofactor>
    <text evidence="20">Binds 2 magnesium ions per subunit. They probably participate in the reaction catalyzed by the enzyme. May bind an additional third magnesium ion after substrate binding.</text>
</comment>
<evidence type="ECO:0000313" key="26">
    <source>
        <dbReference type="Proteomes" id="UP000251960"/>
    </source>
</evidence>
<keyword evidence="8 20" id="KW-0227">DNA damage</keyword>
<evidence type="ECO:0000256" key="3">
    <source>
        <dbReference type="ARBA" id="ARBA00022705"/>
    </source>
</evidence>
<dbReference type="SUPFAM" id="SSF52029">
    <property type="entry name" value="GroEL apical domain-like"/>
    <property type="match status" value="1"/>
</dbReference>
<evidence type="ECO:0000256" key="21">
    <source>
        <dbReference type="RuleBase" id="RU000418"/>
    </source>
</evidence>
<dbReference type="Proteomes" id="UP000251960">
    <property type="component" value="Chromosome 6"/>
</dbReference>
<evidence type="ECO:0000313" key="25">
    <source>
        <dbReference type="EMBL" id="PWZ18535.1"/>
    </source>
</evidence>
<keyword evidence="11" id="KW-0067">ATP-binding</keyword>
<keyword evidence="16 20" id="KW-0539">Nucleus</keyword>